<dbReference type="InterPro" id="IPR023631">
    <property type="entry name" value="Amidase_dom"/>
</dbReference>
<dbReference type="InterPro" id="IPR000120">
    <property type="entry name" value="Amidase"/>
</dbReference>
<dbReference type="InterPro" id="IPR036928">
    <property type="entry name" value="AS_sf"/>
</dbReference>
<evidence type="ECO:0000313" key="2">
    <source>
        <dbReference type="EMBL" id="MBB2161769.1"/>
    </source>
</evidence>
<dbReference type="GO" id="GO:0016787">
    <property type="term" value="F:hydrolase activity"/>
    <property type="evidence" value="ECO:0007669"/>
    <property type="project" value="UniProtKB-KW"/>
</dbReference>
<evidence type="ECO:0000313" key="3">
    <source>
        <dbReference type="Proteomes" id="UP000589085"/>
    </source>
</evidence>
<dbReference type="EMBL" id="JABEQJ010000025">
    <property type="protein sequence ID" value="MBB2161769.1"/>
    <property type="molecule type" value="Genomic_DNA"/>
</dbReference>
<dbReference type="Gene3D" id="3.90.1300.10">
    <property type="entry name" value="Amidase signature (AS) domain"/>
    <property type="match status" value="1"/>
</dbReference>
<organism evidence="2 3">
    <name type="scientific">Gluconacetobacter sacchari</name>
    <dbReference type="NCBI Taxonomy" id="92759"/>
    <lineage>
        <taxon>Bacteria</taxon>
        <taxon>Pseudomonadati</taxon>
        <taxon>Pseudomonadota</taxon>
        <taxon>Alphaproteobacteria</taxon>
        <taxon>Acetobacterales</taxon>
        <taxon>Acetobacteraceae</taxon>
        <taxon>Gluconacetobacter</taxon>
    </lineage>
</organism>
<dbReference type="Pfam" id="PF01425">
    <property type="entry name" value="Amidase"/>
    <property type="match status" value="1"/>
</dbReference>
<dbReference type="AlphaFoldDB" id="A0A7W4IFA0"/>
<feature type="domain" description="Amidase" evidence="1">
    <location>
        <begin position="19"/>
        <end position="418"/>
    </location>
</feature>
<gene>
    <name evidence="2" type="ORF">HLH48_16615</name>
</gene>
<dbReference type="Proteomes" id="UP000589085">
    <property type="component" value="Unassembled WGS sequence"/>
</dbReference>
<comment type="caution">
    <text evidence="2">The sequence shown here is derived from an EMBL/GenBank/DDBJ whole genome shotgun (WGS) entry which is preliminary data.</text>
</comment>
<protein>
    <submittedName>
        <fullName evidence="2">AtzE family amidohydrolase</fullName>
    </submittedName>
</protein>
<sequence>MSDVAMPDDTARATARQRVSATLTRIEALRPLNAVTAILAARALDRADRIDALHHAGQQAGVLAGMPFAAKNIFDVAGLTTRAGSRATENDPPATEDAAVIRRLEDAGAILVALTNMDELAYGFTGENVHDGDTVNPYGGGLSAGGSSSGSAALVAAGAVPFALGTDTNGSSRVPAALSGVVGFKPTFGKLSRAGVYPFVDALDHVGILAADCPTATTVWQAMTGEHAAEGHLSCARLDGYFETPLHPDVVTAVTRAGAILKAERTASFPLAEAARAAAFLMTMGQSGRRHLAGLNAGAQNFGAPCRNRLRAGALLPDDWLAAAYRMQALARDQIDALLSDVDILLAPAAPCPAFPLGSAELTVAGEVLPIRLGIGKFTQCLTLTHVPVAVAAVTGPETGLPVGVQIVAARGREDRLLAALATLDTAGFRITR</sequence>
<dbReference type="RefSeq" id="WP_182998601.1">
    <property type="nucleotide sequence ID" value="NZ_JABEQJ010000025.1"/>
</dbReference>
<dbReference type="PANTHER" id="PTHR11895:SF172">
    <property type="entry name" value="GLUTAMYL-TRNA(GLN) AMIDOTRANSFERASE"/>
    <property type="match status" value="1"/>
</dbReference>
<reference evidence="2 3" key="1">
    <citation type="submission" date="2020-04" db="EMBL/GenBank/DDBJ databases">
        <title>Description of novel Gluconacetobacter.</title>
        <authorList>
            <person name="Sombolestani A."/>
        </authorList>
    </citation>
    <scope>NUCLEOTIDE SEQUENCE [LARGE SCALE GENOMIC DNA]</scope>
    <source>
        <strain evidence="2 3">LMG 19747</strain>
    </source>
</reference>
<dbReference type="SUPFAM" id="SSF75304">
    <property type="entry name" value="Amidase signature (AS) enzymes"/>
    <property type="match status" value="1"/>
</dbReference>
<proteinExistence type="predicted"/>
<keyword evidence="2" id="KW-0378">Hydrolase</keyword>
<accession>A0A7W4IFA0</accession>
<name>A0A7W4IFA0_9PROT</name>
<dbReference type="PANTHER" id="PTHR11895">
    <property type="entry name" value="TRANSAMIDASE"/>
    <property type="match status" value="1"/>
</dbReference>
<evidence type="ECO:0000259" key="1">
    <source>
        <dbReference type="Pfam" id="PF01425"/>
    </source>
</evidence>